<sequence>MEDRKLDTMIEETLEQQASRISMSPERQRKIKQSVRNNKIKEESRMRHISKRKVVLAAAVMCVLMSIVAVAGGKAVAWVSGSSPNNPDISTFADMKKAEDYMGAEIQAVETFSNGLTFDRGFLETVEEWDENNQVVGTFPNVILRYKKGSQRANMSLNPLGQDESSAGHAETQTIAYNGVNLTVTKDNYKFVPVNYKVTPEEQAAMDAGQLYVSYGSDQVEETAYYCVSWDNGLSYLLAAFSDDGLSAEDLVQMAKEIVDAE</sequence>
<proteinExistence type="predicted"/>
<dbReference type="HOGENOM" id="CLU_086962_0_0_9"/>
<dbReference type="AlphaFoldDB" id="G5IDW6"/>
<evidence type="ECO:0008006" key="4">
    <source>
        <dbReference type="Google" id="ProtNLM"/>
    </source>
</evidence>
<evidence type="ECO:0000256" key="1">
    <source>
        <dbReference type="SAM" id="Phobius"/>
    </source>
</evidence>
<keyword evidence="1" id="KW-0812">Transmembrane</keyword>
<dbReference type="EMBL" id="ADLN01000027">
    <property type="protein sequence ID" value="EHI60304.1"/>
    <property type="molecule type" value="Genomic_DNA"/>
</dbReference>
<protein>
    <recommendedName>
        <fullName evidence="4">DUF4367 domain-containing protein</fullName>
    </recommendedName>
</protein>
<feature type="transmembrane region" description="Helical" evidence="1">
    <location>
        <begin position="54"/>
        <end position="79"/>
    </location>
</feature>
<dbReference type="PATRIC" id="fig|742737.3.peg.1718"/>
<keyword evidence="3" id="KW-1185">Reference proteome</keyword>
<gene>
    <name evidence="2" type="ORF">HMPREF9473_01693</name>
</gene>
<dbReference type="Proteomes" id="UP000005384">
    <property type="component" value="Unassembled WGS sequence"/>
</dbReference>
<keyword evidence="1" id="KW-1133">Transmembrane helix</keyword>
<name>G5IDW6_9FIRM</name>
<keyword evidence="1" id="KW-0472">Membrane</keyword>
<evidence type="ECO:0000313" key="3">
    <source>
        <dbReference type="Proteomes" id="UP000005384"/>
    </source>
</evidence>
<comment type="caution">
    <text evidence="2">The sequence shown here is derived from an EMBL/GenBank/DDBJ whole genome shotgun (WGS) entry which is preliminary data.</text>
</comment>
<reference evidence="2 3" key="1">
    <citation type="submission" date="2011-08" db="EMBL/GenBank/DDBJ databases">
        <title>The Genome Sequence of Clostridium hathewayi WAL-18680.</title>
        <authorList>
            <consortium name="The Broad Institute Genome Sequencing Platform"/>
            <person name="Earl A."/>
            <person name="Ward D."/>
            <person name="Feldgarden M."/>
            <person name="Gevers D."/>
            <person name="Finegold S.M."/>
            <person name="Summanen P.H."/>
            <person name="Molitoris D.R."/>
            <person name="Song M."/>
            <person name="Daigneault M."/>
            <person name="Allen-Vercoe E."/>
            <person name="Young S.K."/>
            <person name="Zeng Q."/>
            <person name="Gargeya S."/>
            <person name="Fitzgerald M."/>
            <person name="Haas B."/>
            <person name="Abouelleil A."/>
            <person name="Alvarado L."/>
            <person name="Arachchi H.M."/>
            <person name="Berlin A."/>
            <person name="Brown A."/>
            <person name="Chapman S.B."/>
            <person name="Chen Z."/>
            <person name="Dunbar C."/>
            <person name="Freedman E."/>
            <person name="Gearin G."/>
            <person name="Gellesch M."/>
            <person name="Goldberg J."/>
            <person name="Griggs A."/>
            <person name="Gujja S."/>
            <person name="Heiman D."/>
            <person name="Howarth C."/>
            <person name="Larson L."/>
            <person name="Lui A."/>
            <person name="MacDonald P.J.P."/>
            <person name="Montmayeur A."/>
            <person name="Murphy C."/>
            <person name="Neiman D."/>
            <person name="Pearson M."/>
            <person name="Priest M."/>
            <person name="Roberts A."/>
            <person name="Saif S."/>
            <person name="Shea T."/>
            <person name="Shenoy N."/>
            <person name="Sisk P."/>
            <person name="Stolte C."/>
            <person name="Sykes S."/>
            <person name="Wortman J."/>
            <person name="Nusbaum C."/>
            <person name="Birren B."/>
        </authorList>
    </citation>
    <scope>NUCLEOTIDE SEQUENCE [LARGE SCALE GENOMIC DNA]</scope>
    <source>
        <strain evidence="2 3">WAL-18680</strain>
    </source>
</reference>
<accession>G5IDW6</accession>
<evidence type="ECO:0000313" key="2">
    <source>
        <dbReference type="EMBL" id="EHI60304.1"/>
    </source>
</evidence>
<organism evidence="2 3">
    <name type="scientific">Hungatella hathewayi WAL-18680</name>
    <dbReference type="NCBI Taxonomy" id="742737"/>
    <lineage>
        <taxon>Bacteria</taxon>
        <taxon>Bacillati</taxon>
        <taxon>Bacillota</taxon>
        <taxon>Clostridia</taxon>
        <taxon>Lachnospirales</taxon>
        <taxon>Lachnospiraceae</taxon>
        <taxon>Hungatella</taxon>
    </lineage>
</organism>